<reference evidence="2 3" key="1">
    <citation type="journal article" date="2019" name="Int. J. Syst. Evol. Microbiol.">
        <title>The Global Catalogue of Microorganisms (GCM) 10K type strain sequencing project: providing services to taxonomists for standard genome sequencing and annotation.</title>
        <authorList>
            <consortium name="The Broad Institute Genomics Platform"/>
            <consortium name="The Broad Institute Genome Sequencing Center for Infectious Disease"/>
            <person name="Wu L."/>
            <person name="Ma J."/>
        </authorList>
    </citation>
    <scope>NUCLEOTIDE SEQUENCE [LARGE SCALE GENOMIC DNA]</scope>
    <source>
        <strain evidence="2 3">JCM 16001</strain>
    </source>
</reference>
<evidence type="ECO:0000256" key="1">
    <source>
        <dbReference type="SAM" id="MobiDB-lite"/>
    </source>
</evidence>
<dbReference type="EMBL" id="BAAAQF010000007">
    <property type="protein sequence ID" value="GAA1676837.1"/>
    <property type="molecule type" value="Genomic_DNA"/>
</dbReference>
<evidence type="ECO:0000313" key="3">
    <source>
        <dbReference type="Proteomes" id="UP001499851"/>
    </source>
</evidence>
<accession>A0ABN2GUK2</accession>
<sequence>MNEAEGFDLFAGARIGSVQIGVVGAGATATIGAMGDGARGYVGPGGDQGLAELVRQLRDSLGGSADGRHRRSEAGPVGRGR</sequence>
<gene>
    <name evidence="2" type="ORF">GCM10009830_24480</name>
</gene>
<evidence type="ECO:0000313" key="2">
    <source>
        <dbReference type="EMBL" id="GAA1676837.1"/>
    </source>
</evidence>
<proteinExistence type="predicted"/>
<protein>
    <submittedName>
        <fullName evidence="2">Uncharacterized protein</fullName>
    </submittedName>
</protein>
<organism evidence="2 3">
    <name type="scientific">Glycomyces endophyticus</name>
    <dbReference type="NCBI Taxonomy" id="480996"/>
    <lineage>
        <taxon>Bacteria</taxon>
        <taxon>Bacillati</taxon>
        <taxon>Actinomycetota</taxon>
        <taxon>Actinomycetes</taxon>
        <taxon>Glycomycetales</taxon>
        <taxon>Glycomycetaceae</taxon>
        <taxon>Glycomyces</taxon>
    </lineage>
</organism>
<name>A0ABN2GUK2_9ACTN</name>
<feature type="region of interest" description="Disordered" evidence="1">
    <location>
        <begin position="58"/>
        <end position="81"/>
    </location>
</feature>
<keyword evidence="3" id="KW-1185">Reference proteome</keyword>
<comment type="caution">
    <text evidence="2">The sequence shown here is derived from an EMBL/GenBank/DDBJ whole genome shotgun (WGS) entry which is preliminary data.</text>
</comment>
<dbReference type="Proteomes" id="UP001499851">
    <property type="component" value="Unassembled WGS sequence"/>
</dbReference>
<dbReference type="RefSeq" id="WP_344486573.1">
    <property type="nucleotide sequence ID" value="NZ_BAAAQF010000007.1"/>
</dbReference>